<dbReference type="GeneID" id="19134661"/>
<dbReference type="KEGG" id="bsc:COCSADRAFT_225024"/>
<dbReference type="RefSeq" id="XP_007702241.1">
    <property type="nucleotide sequence ID" value="XM_007704051.1"/>
</dbReference>
<reference evidence="2 3" key="1">
    <citation type="journal article" date="2012" name="PLoS Pathog.">
        <title>Diverse lifestyles and strategies of plant pathogenesis encoded in the genomes of eighteen Dothideomycetes fungi.</title>
        <authorList>
            <person name="Ohm R.A."/>
            <person name="Feau N."/>
            <person name="Henrissat B."/>
            <person name="Schoch C.L."/>
            <person name="Horwitz B.A."/>
            <person name="Barry K.W."/>
            <person name="Condon B.J."/>
            <person name="Copeland A.C."/>
            <person name="Dhillon B."/>
            <person name="Glaser F."/>
            <person name="Hesse C.N."/>
            <person name="Kosti I."/>
            <person name="LaButti K."/>
            <person name="Lindquist E.A."/>
            <person name="Lucas S."/>
            <person name="Salamov A.A."/>
            <person name="Bradshaw R.E."/>
            <person name="Ciuffetti L."/>
            <person name="Hamelin R.C."/>
            <person name="Kema G.H.J."/>
            <person name="Lawrence C."/>
            <person name="Scott J.A."/>
            <person name="Spatafora J.W."/>
            <person name="Turgeon B.G."/>
            <person name="de Wit P.J.G.M."/>
            <person name="Zhong S."/>
            <person name="Goodwin S.B."/>
            <person name="Grigoriev I.V."/>
        </authorList>
    </citation>
    <scope>NUCLEOTIDE SEQUENCE [LARGE SCALE GENOMIC DNA]</scope>
    <source>
        <strain evidence="3">ND90Pr / ATCC 201652</strain>
    </source>
</reference>
<sequence>MRGCVCVCVHYSVCLHSRRRRMYMPTKPGCTTPSLQPQPHPPRSPSAPFDHAPPAPCDPAALPPCASPSSSPSPPPSPPGKPCTTFLNAPFSPIRPCPCTLFAVCCTVCCGSTPPLTSCARQAPIAACSTRPALSLIERHTATV</sequence>
<protein>
    <submittedName>
        <fullName evidence="2">Uncharacterized protein</fullName>
    </submittedName>
</protein>
<name>M2SYH5_COCSN</name>
<evidence type="ECO:0000256" key="1">
    <source>
        <dbReference type="SAM" id="MobiDB-lite"/>
    </source>
</evidence>
<keyword evidence="3" id="KW-1185">Reference proteome</keyword>
<feature type="region of interest" description="Disordered" evidence="1">
    <location>
        <begin position="27"/>
        <end position="81"/>
    </location>
</feature>
<gene>
    <name evidence="2" type="ORF">COCSADRAFT_225024</name>
</gene>
<proteinExistence type="predicted"/>
<dbReference type="AlphaFoldDB" id="M2SYH5"/>
<accession>M2SYH5</accession>
<dbReference type="Proteomes" id="UP000016934">
    <property type="component" value="Unassembled WGS sequence"/>
</dbReference>
<dbReference type="HOGENOM" id="CLU_150141_0_0_1"/>
<dbReference type="EMBL" id="KB445647">
    <property type="protein sequence ID" value="EMD61857.1"/>
    <property type="molecule type" value="Genomic_DNA"/>
</dbReference>
<organism evidence="2 3">
    <name type="scientific">Cochliobolus sativus (strain ND90Pr / ATCC 201652)</name>
    <name type="common">Common root rot and spot blotch fungus</name>
    <name type="synonym">Bipolaris sorokiniana</name>
    <dbReference type="NCBI Taxonomy" id="665912"/>
    <lineage>
        <taxon>Eukaryota</taxon>
        <taxon>Fungi</taxon>
        <taxon>Dikarya</taxon>
        <taxon>Ascomycota</taxon>
        <taxon>Pezizomycotina</taxon>
        <taxon>Dothideomycetes</taxon>
        <taxon>Pleosporomycetidae</taxon>
        <taxon>Pleosporales</taxon>
        <taxon>Pleosporineae</taxon>
        <taxon>Pleosporaceae</taxon>
        <taxon>Bipolaris</taxon>
    </lineage>
</organism>
<reference evidence="3" key="2">
    <citation type="journal article" date="2013" name="PLoS Genet.">
        <title>Comparative genome structure, secondary metabolite, and effector coding capacity across Cochliobolus pathogens.</title>
        <authorList>
            <person name="Condon B.J."/>
            <person name="Leng Y."/>
            <person name="Wu D."/>
            <person name="Bushley K.E."/>
            <person name="Ohm R.A."/>
            <person name="Otillar R."/>
            <person name="Martin J."/>
            <person name="Schackwitz W."/>
            <person name="Grimwood J."/>
            <person name="MohdZainudin N."/>
            <person name="Xue C."/>
            <person name="Wang R."/>
            <person name="Manning V.A."/>
            <person name="Dhillon B."/>
            <person name="Tu Z.J."/>
            <person name="Steffenson B.J."/>
            <person name="Salamov A."/>
            <person name="Sun H."/>
            <person name="Lowry S."/>
            <person name="LaButti K."/>
            <person name="Han J."/>
            <person name="Copeland A."/>
            <person name="Lindquist E."/>
            <person name="Barry K."/>
            <person name="Schmutz J."/>
            <person name="Baker S.E."/>
            <person name="Ciuffetti L.M."/>
            <person name="Grigoriev I.V."/>
            <person name="Zhong S."/>
            <person name="Turgeon B.G."/>
        </authorList>
    </citation>
    <scope>NUCLEOTIDE SEQUENCE [LARGE SCALE GENOMIC DNA]</scope>
    <source>
        <strain evidence="3">ND90Pr / ATCC 201652</strain>
    </source>
</reference>
<evidence type="ECO:0000313" key="3">
    <source>
        <dbReference type="Proteomes" id="UP000016934"/>
    </source>
</evidence>
<evidence type="ECO:0000313" key="2">
    <source>
        <dbReference type="EMBL" id="EMD61857.1"/>
    </source>
</evidence>
<feature type="compositionally biased region" description="Pro residues" evidence="1">
    <location>
        <begin position="36"/>
        <end position="81"/>
    </location>
</feature>